<keyword evidence="2" id="KW-1185">Reference proteome</keyword>
<name>A0A8X6YFN5_9ARAC</name>
<proteinExistence type="predicted"/>
<organism evidence="1 2">
    <name type="scientific">Trichonephila inaurata madagascariensis</name>
    <dbReference type="NCBI Taxonomy" id="2747483"/>
    <lineage>
        <taxon>Eukaryota</taxon>
        <taxon>Metazoa</taxon>
        <taxon>Ecdysozoa</taxon>
        <taxon>Arthropoda</taxon>
        <taxon>Chelicerata</taxon>
        <taxon>Arachnida</taxon>
        <taxon>Araneae</taxon>
        <taxon>Araneomorphae</taxon>
        <taxon>Entelegynae</taxon>
        <taxon>Araneoidea</taxon>
        <taxon>Nephilidae</taxon>
        <taxon>Trichonephila</taxon>
        <taxon>Trichonephila inaurata</taxon>
    </lineage>
</organism>
<sequence length="47" mass="5334">ICLLLSNFSIKVERCRRTNILNSTRSGTVAVSIMKRRNARRKAVSLT</sequence>
<evidence type="ECO:0000313" key="2">
    <source>
        <dbReference type="Proteomes" id="UP000886998"/>
    </source>
</evidence>
<dbReference type="AlphaFoldDB" id="A0A8X6YFN5"/>
<dbReference type="Proteomes" id="UP000886998">
    <property type="component" value="Unassembled WGS sequence"/>
</dbReference>
<gene>
    <name evidence="1" type="ORF">TNIN_385801</name>
</gene>
<protein>
    <submittedName>
        <fullName evidence="1">Uncharacterized protein</fullName>
    </submittedName>
</protein>
<dbReference type="EMBL" id="BMAV01019226">
    <property type="protein sequence ID" value="GFY72041.1"/>
    <property type="molecule type" value="Genomic_DNA"/>
</dbReference>
<comment type="caution">
    <text evidence="1">The sequence shown here is derived from an EMBL/GenBank/DDBJ whole genome shotgun (WGS) entry which is preliminary data.</text>
</comment>
<evidence type="ECO:0000313" key="1">
    <source>
        <dbReference type="EMBL" id="GFY72041.1"/>
    </source>
</evidence>
<reference evidence="1" key="1">
    <citation type="submission" date="2020-08" db="EMBL/GenBank/DDBJ databases">
        <title>Multicomponent nature underlies the extraordinary mechanical properties of spider dragline silk.</title>
        <authorList>
            <person name="Kono N."/>
            <person name="Nakamura H."/>
            <person name="Mori M."/>
            <person name="Yoshida Y."/>
            <person name="Ohtoshi R."/>
            <person name="Malay A.D."/>
            <person name="Moran D.A.P."/>
            <person name="Tomita M."/>
            <person name="Numata K."/>
            <person name="Arakawa K."/>
        </authorList>
    </citation>
    <scope>NUCLEOTIDE SEQUENCE</scope>
</reference>
<accession>A0A8X6YFN5</accession>
<feature type="non-terminal residue" evidence="1">
    <location>
        <position position="47"/>
    </location>
</feature>